<dbReference type="Gene3D" id="3.90.1150.10">
    <property type="entry name" value="Aspartate Aminotransferase, domain 1"/>
    <property type="match status" value="1"/>
</dbReference>
<evidence type="ECO:0000256" key="5">
    <source>
        <dbReference type="ARBA" id="ARBA00022898"/>
    </source>
</evidence>
<dbReference type="AlphaFoldDB" id="A0A0P7DQN6"/>
<evidence type="ECO:0000256" key="13">
    <source>
        <dbReference type="SAM" id="MobiDB-lite"/>
    </source>
</evidence>
<comment type="caution">
    <text evidence="14">The sequence shown here is derived from an EMBL/GenBank/DDBJ whole genome shotgun (WGS) entry which is preliminary data.</text>
</comment>
<evidence type="ECO:0000256" key="9">
    <source>
        <dbReference type="ARBA" id="ARBA00064130"/>
    </source>
</evidence>
<organism evidence="14 15">
    <name type="scientific">Pseudoalteromonas lipolytica</name>
    <dbReference type="NCBI Taxonomy" id="570156"/>
    <lineage>
        <taxon>Bacteria</taxon>
        <taxon>Pseudomonadati</taxon>
        <taxon>Pseudomonadota</taxon>
        <taxon>Gammaproteobacteria</taxon>
        <taxon>Alteromonadales</taxon>
        <taxon>Pseudoalteromonadaceae</taxon>
        <taxon>Pseudoalteromonas</taxon>
    </lineage>
</organism>
<dbReference type="Gene3D" id="3.40.640.10">
    <property type="entry name" value="Type I PLP-dependent aspartate aminotransferase-like (Major domain)"/>
    <property type="match status" value="1"/>
</dbReference>
<dbReference type="GO" id="GO:0030170">
    <property type="term" value="F:pyridoxal phosphate binding"/>
    <property type="evidence" value="ECO:0007669"/>
    <property type="project" value="InterPro"/>
</dbReference>
<dbReference type="InterPro" id="IPR054542">
    <property type="entry name" value="Cys_met_metab_PP"/>
</dbReference>
<comment type="subunit">
    <text evidence="9">Homotetramer; dimer of active dimers.</text>
</comment>
<dbReference type="SUPFAM" id="SSF53383">
    <property type="entry name" value="PLP-dependent transferases"/>
    <property type="match status" value="1"/>
</dbReference>
<evidence type="ECO:0000256" key="10">
    <source>
        <dbReference type="ARBA" id="ARBA00078333"/>
    </source>
</evidence>
<evidence type="ECO:0000256" key="11">
    <source>
        <dbReference type="PIRSR" id="PIRSR001434-2"/>
    </source>
</evidence>
<evidence type="ECO:0000313" key="14">
    <source>
        <dbReference type="EMBL" id="KPM83235.1"/>
    </source>
</evidence>
<dbReference type="EC" id="4.4.1.11" evidence="3"/>
<dbReference type="GO" id="GO:0047982">
    <property type="term" value="F:homocysteine desulfhydrase activity"/>
    <property type="evidence" value="ECO:0007669"/>
    <property type="project" value="UniProtKB-EC"/>
</dbReference>
<comment type="similarity">
    <text evidence="2">Belongs to the trans-sulfuration enzymes family. L-methionine gamma-lyase subfamily.</text>
</comment>
<comment type="cofactor">
    <cofactor evidence="1 12">
        <name>pyridoxal 5'-phosphate</name>
        <dbReference type="ChEBI" id="CHEBI:597326"/>
    </cofactor>
</comment>
<dbReference type="GO" id="GO:0018826">
    <property type="term" value="F:methionine gamma-lyase activity"/>
    <property type="evidence" value="ECO:0007669"/>
    <property type="project" value="UniProtKB-EC"/>
</dbReference>
<evidence type="ECO:0000256" key="8">
    <source>
        <dbReference type="ARBA" id="ARBA00050802"/>
    </source>
</evidence>
<evidence type="ECO:0000256" key="2">
    <source>
        <dbReference type="ARBA" id="ARBA00008667"/>
    </source>
</evidence>
<feature type="modified residue" description="N6-(pyridoxal phosphate)lysine" evidence="11">
    <location>
        <position position="207"/>
    </location>
</feature>
<proteinExistence type="inferred from homology"/>
<dbReference type="GO" id="GO:0005737">
    <property type="term" value="C:cytoplasm"/>
    <property type="evidence" value="ECO:0007669"/>
    <property type="project" value="TreeGrafter"/>
</dbReference>
<dbReference type="CDD" id="cd00614">
    <property type="entry name" value="CGS_like"/>
    <property type="match status" value="1"/>
</dbReference>
<dbReference type="InterPro" id="IPR015422">
    <property type="entry name" value="PyrdxlP-dep_Trfase_small"/>
</dbReference>
<dbReference type="RefSeq" id="WP_054553133.1">
    <property type="nucleotide sequence ID" value="NZ_LJTC01000007.1"/>
</dbReference>
<dbReference type="EMBL" id="LJTC01000007">
    <property type="protein sequence ID" value="KPM83235.1"/>
    <property type="molecule type" value="Genomic_DNA"/>
</dbReference>
<dbReference type="Proteomes" id="UP000050378">
    <property type="component" value="Unassembled WGS sequence"/>
</dbReference>
<evidence type="ECO:0000256" key="7">
    <source>
        <dbReference type="ARBA" id="ARBA00049180"/>
    </source>
</evidence>
<dbReference type="PANTHER" id="PTHR11808">
    <property type="entry name" value="TRANS-SULFURATION ENZYME FAMILY MEMBER"/>
    <property type="match status" value="1"/>
</dbReference>
<dbReference type="NCBIfam" id="TIGR01328">
    <property type="entry name" value="met_gam_lyase"/>
    <property type="match status" value="1"/>
</dbReference>
<evidence type="ECO:0000256" key="6">
    <source>
        <dbReference type="ARBA" id="ARBA00023239"/>
    </source>
</evidence>
<dbReference type="PIRSF" id="PIRSF001434">
    <property type="entry name" value="CGS"/>
    <property type="match status" value="1"/>
</dbReference>
<comment type="catalytic activity">
    <reaction evidence="8">
        <text>L-homocysteine + H2O = 2-oxobutanoate + hydrogen sulfide + NH4(+) + H(+)</text>
        <dbReference type="Rhea" id="RHEA:14501"/>
        <dbReference type="ChEBI" id="CHEBI:15377"/>
        <dbReference type="ChEBI" id="CHEBI:15378"/>
        <dbReference type="ChEBI" id="CHEBI:16763"/>
        <dbReference type="ChEBI" id="CHEBI:28938"/>
        <dbReference type="ChEBI" id="CHEBI:29919"/>
        <dbReference type="ChEBI" id="CHEBI:58199"/>
        <dbReference type="EC" id="4.4.1.2"/>
    </reaction>
</comment>
<evidence type="ECO:0000256" key="3">
    <source>
        <dbReference type="ARBA" id="ARBA00012222"/>
    </source>
</evidence>
<dbReference type="STRING" id="570156.AOG27_11310"/>
<dbReference type="OrthoDB" id="9805807at2"/>
<evidence type="ECO:0000313" key="15">
    <source>
        <dbReference type="Proteomes" id="UP000050378"/>
    </source>
</evidence>
<dbReference type="PANTHER" id="PTHR11808:SF80">
    <property type="entry name" value="CYSTATHIONINE GAMMA-LYASE"/>
    <property type="match status" value="1"/>
</dbReference>
<dbReference type="GO" id="GO:0019346">
    <property type="term" value="P:transsulfuration"/>
    <property type="evidence" value="ECO:0007669"/>
    <property type="project" value="InterPro"/>
</dbReference>
<dbReference type="FunFam" id="3.90.1150.10:FF:000008">
    <property type="entry name" value="Cystathionine gamma-synthase"/>
    <property type="match status" value="1"/>
</dbReference>
<keyword evidence="5 11" id="KW-0663">Pyridoxal phosphate</keyword>
<sequence>MTKHHLHTQCIHGPEKPNDPHGALSAPLYQTSTFSFANAAQGAARFAGEEQGFIYTRLGNPTTQELEQKVAQLENCEAAAATATGMGAVSASVLSFLQQGDHLVASSALYGCTFAFFAHMLPRFGIEVTFVDMTNEAEIRGAVKANSKMIFAETPINPTMAVLDLSLIADVAKQHQLISVIDNTFLTPLLQQPTSFGIDIVVHSATKYLNGHGDVVAGLVCGTEEHINLIKMTVLKDIGATISPHDAWLINRGLKTLAVRMERHCASAQVVAEYLEQHPLVSQVYYPGLKSHPGHQFIGSQMKAAGGVIAFEIKGSLEDGETFINNTQLCTLAVSLGDAETLIQHPASMTHSPYTPEERAAAGISDGLIRLSVGLEDVNDIINDLKTAFTFIG</sequence>
<dbReference type="Pfam" id="PF01053">
    <property type="entry name" value="Cys_Met_Meta_PP"/>
    <property type="match status" value="1"/>
</dbReference>
<feature type="region of interest" description="Disordered" evidence="13">
    <location>
        <begin position="1"/>
        <end position="24"/>
    </location>
</feature>
<evidence type="ECO:0000256" key="12">
    <source>
        <dbReference type="RuleBase" id="RU362118"/>
    </source>
</evidence>
<accession>A0A0P7DQN6</accession>
<keyword evidence="6 14" id="KW-0456">Lyase</keyword>
<gene>
    <name evidence="14" type="ORF">AOG27_11310</name>
</gene>
<reference evidence="14 15" key="1">
    <citation type="submission" date="2015-09" db="EMBL/GenBank/DDBJ databases">
        <title>Draft Genome Sequence of Pseudoalteromonas lipolytica UCD-48B.</title>
        <authorList>
            <person name="Krusor M."/>
            <person name="Coil D.A."/>
            <person name="Lang J.M."/>
            <person name="Eisen J.A."/>
            <person name="Alexiev A."/>
        </authorList>
    </citation>
    <scope>NUCLEOTIDE SEQUENCE [LARGE SCALE GENOMIC DNA]</scope>
    <source>
        <strain evidence="14 15">UCD-48B</strain>
    </source>
</reference>
<evidence type="ECO:0000256" key="4">
    <source>
        <dbReference type="ARBA" id="ARBA00019040"/>
    </source>
</evidence>
<dbReference type="InterPro" id="IPR015424">
    <property type="entry name" value="PyrdxlP-dep_Trfase"/>
</dbReference>
<dbReference type="PATRIC" id="fig|570156.3.peg.3355"/>
<dbReference type="PROSITE" id="PS00868">
    <property type="entry name" value="CYS_MET_METAB_PP"/>
    <property type="match status" value="1"/>
</dbReference>
<dbReference type="FunFam" id="3.40.640.10:FF:000046">
    <property type="entry name" value="Cystathionine gamma-lyase"/>
    <property type="match status" value="1"/>
</dbReference>
<comment type="catalytic activity">
    <reaction evidence="7">
        <text>L-methionine + H2O = methanethiol + 2-oxobutanoate + NH4(+)</text>
        <dbReference type="Rhea" id="RHEA:23800"/>
        <dbReference type="ChEBI" id="CHEBI:15377"/>
        <dbReference type="ChEBI" id="CHEBI:16007"/>
        <dbReference type="ChEBI" id="CHEBI:16763"/>
        <dbReference type="ChEBI" id="CHEBI:28938"/>
        <dbReference type="ChEBI" id="CHEBI:57844"/>
        <dbReference type="EC" id="4.4.1.11"/>
    </reaction>
</comment>
<name>A0A0P7DQN6_9GAMM</name>
<evidence type="ECO:0000256" key="1">
    <source>
        <dbReference type="ARBA" id="ARBA00001933"/>
    </source>
</evidence>
<dbReference type="InterPro" id="IPR015421">
    <property type="entry name" value="PyrdxlP-dep_Trfase_major"/>
</dbReference>
<dbReference type="InterPro" id="IPR000277">
    <property type="entry name" value="Cys/Met-Metab_PyrdxlP-dep_enz"/>
</dbReference>
<protein>
    <recommendedName>
        <fullName evidence="4">L-methionine gamma-lyase</fullName>
        <ecNumber evidence="3">4.4.1.11</ecNumber>
    </recommendedName>
    <alternativeName>
        <fullName evidence="10">L-methionine-alpha-deamino-gamma-mercaptomethane-lyase</fullName>
    </alternativeName>
</protein>
<dbReference type="InterPro" id="IPR006237">
    <property type="entry name" value="L-Met_gamma_lys"/>
</dbReference>